<dbReference type="EMBL" id="JBHZOL010000111">
    <property type="protein sequence ID" value="MFE4108515.1"/>
    <property type="molecule type" value="Genomic_DNA"/>
</dbReference>
<gene>
    <name evidence="1" type="ORF">ACFVKH_19720</name>
</gene>
<comment type="caution">
    <text evidence="1">The sequence shown here is derived from an EMBL/GenBank/DDBJ whole genome shotgun (WGS) entry which is preliminary data.</text>
</comment>
<evidence type="ECO:0000313" key="1">
    <source>
        <dbReference type="EMBL" id="MFE4108515.1"/>
    </source>
</evidence>
<reference evidence="1 2" key="1">
    <citation type="submission" date="2024-10" db="EMBL/GenBank/DDBJ databases">
        <authorList>
            <person name="Ratan Roy A."/>
            <person name="Morales Sandoval P.H."/>
            <person name="De Los Santos Villalobos S."/>
            <person name="Chakraborty S."/>
            <person name="Mukherjee J."/>
        </authorList>
    </citation>
    <scope>NUCLEOTIDE SEQUENCE [LARGE SCALE GENOMIC DNA]</scope>
    <source>
        <strain evidence="1 2">S1</strain>
    </source>
</reference>
<sequence length="507" mass="58119">MELKKQYIFSGVFEKLSETDCNRIDISGARLNCYMDGNVEIEVSYTEYQKISEKKFLESAPTYEVKNLIEDQLRDTFYLLTCQFEDEELIQEAYEGDYGINGKTSEGISLKATVANPNLKVRIENDSLSKKREEASHSPVSIALRDLFINSGSTLCIAGSLIEIDYGLVNVEIFRNFHGKIESENIEVSIVQDFLAEKTNAKSLNAKIILRSENSKERNHNHSNDGQVGLETYCCWIMYLLSFASGKYIDNIYSTKTFTDGQSYARLEHWPGGRNQNGGRGISVIQSPHIPEFIRQCMQKLDKETFVKKGLGLALCWYLDAFSTNVSEIKLLLRCTVLESLNKKYSSMAEDSRRIISRPLYRKVRKLILKTISDFASTIEDEGDKEKYRIFEAKVKKPFEEAYYNQMGNLRASLKEMLEFYGVPYKDLFPNLEFVKIRDSVVHEGFAEEGMDSVSQELQSLVVRLFLAILNYEGDYMESRKIETKSGSRNKYGLICKSFPFDVKEAK</sequence>
<dbReference type="Proteomes" id="UP001600165">
    <property type="component" value="Unassembled WGS sequence"/>
</dbReference>
<keyword evidence="2" id="KW-1185">Reference proteome</keyword>
<dbReference type="RefSeq" id="WP_377968144.1">
    <property type="nucleotide sequence ID" value="NZ_JBHZOL010000111.1"/>
</dbReference>
<accession>A0ABW6IK34</accession>
<protein>
    <recommendedName>
        <fullName evidence="3">ApeA N-terminal domain-containing protein</fullName>
    </recommendedName>
</protein>
<proteinExistence type="predicted"/>
<evidence type="ECO:0000313" key="2">
    <source>
        <dbReference type="Proteomes" id="UP001600165"/>
    </source>
</evidence>
<name>A0ABW6IK34_9CYAN</name>
<organism evidence="1 2">
    <name type="scientific">Almyronema epifaneia S1</name>
    <dbReference type="NCBI Taxonomy" id="2991925"/>
    <lineage>
        <taxon>Bacteria</taxon>
        <taxon>Bacillati</taxon>
        <taxon>Cyanobacteriota</taxon>
        <taxon>Cyanophyceae</taxon>
        <taxon>Nodosilineales</taxon>
        <taxon>Nodosilineaceae</taxon>
        <taxon>Almyronema</taxon>
        <taxon>Almyronema epifaneia</taxon>
    </lineage>
</organism>
<evidence type="ECO:0008006" key="3">
    <source>
        <dbReference type="Google" id="ProtNLM"/>
    </source>
</evidence>